<dbReference type="InterPro" id="IPR006143">
    <property type="entry name" value="RND_pump_MFP"/>
</dbReference>
<evidence type="ECO:0000313" key="4">
    <source>
        <dbReference type="EMBL" id="BCR04254.1"/>
    </source>
</evidence>
<keyword evidence="5" id="KW-1185">Reference proteome</keyword>
<feature type="coiled-coil region" evidence="2">
    <location>
        <begin position="127"/>
        <end position="166"/>
    </location>
</feature>
<evidence type="ECO:0000256" key="2">
    <source>
        <dbReference type="SAM" id="Coils"/>
    </source>
</evidence>
<dbReference type="RefSeq" id="WP_221251682.1">
    <property type="nucleotide sequence ID" value="NZ_AP024355.1"/>
</dbReference>
<sequence>MSCTEKRSPVRKLFSLLAALLLCLAGAAPLAAAEQFSIPGVTEPYQDVALGIAVAGRVAKIHVAEGARVNKGEVILELDKRSEELEAERRKLIWQSKAEVESAARQVKTLEAHLKSTGELYASTGSVNREELENQELEFALAQAELARLEAAEAREEIEYNIAREQLAKRYLRAPFTGTVAELLVGPGENCEIEKPLVQFVDTSRGTFVANLELAAVRDLKPGKAVELQLQTGGDPVSLKGEIILVSPVVDPASGLRKVKAVFDNKEGKIVPGVAGAMILN</sequence>
<gene>
    <name evidence="4" type="ORF">DESUT3_13230</name>
</gene>
<dbReference type="EMBL" id="AP024355">
    <property type="protein sequence ID" value="BCR04254.1"/>
    <property type="molecule type" value="Genomic_DNA"/>
</dbReference>
<protein>
    <recommendedName>
        <fullName evidence="6">Efflux RND transporter periplasmic adaptor subunit</fullName>
    </recommendedName>
</protein>
<dbReference type="NCBIfam" id="TIGR01730">
    <property type="entry name" value="RND_mfp"/>
    <property type="match status" value="1"/>
</dbReference>
<name>A0ABN6DXJ5_9BACT</name>
<dbReference type="PANTHER" id="PTHR30469">
    <property type="entry name" value="MULTIDRUG RESISTANCE PROTEIN MDTA"/>
    <property type="match status" value="1"/>
</dbReference>
<proteinExistence type="inferred from homology"/>
<dbReference type="Gene3D" id="1.10.287.470">
    <property type="entry name" value="Helix hairpin bin"/>
    <property type="match status" value="1"/>
</dbReference>
<comment type="similarity">
    <text evidence="1">Belongs to the membrane fusion protein (MFP) (TC 8.A.1) family.</text>
</comment>
<evidence type="ECO:0000256" key="1">
    <source>
        <dbReference type="ARBA" id="ARBA00009477"/>
    </source>
</evidence>
<organism evidence="4 5">
    <name type="scientific">Desulfuromonas versatilis</name>
    <dbReference type="NCBI Taxonomy" id="2802975"/>
    <lineage>
        <taxon>Bacteria</taxon>
        <taxon>Pseudomonadati</taxon>
        <taxon>Thermodesulfobacteriota</taxon>
        <taxon>Desulfuromonadia</taxon>
        <taxon>Desulfuromonadales</taxon>
        <taxon>Desulfuromonadaceae</taxon>
        <taxon>Desulfuromonas</taxon>
    </lineage>
</organism>
<dbReference type="SUPFAM" id="SSF111369">
    <property type="entry name" value="HlyD-like secretion proteins"/>
    <property type="match status" value="1"/>
</dbReference>
<dbReference type="Gene3D" id="2.40.30.170">
    <property type="match status" value="1"/>
</dbReference>
<dbReference type="PANTHER" id="PTHR30469:SF15">
    <property type="entry name" value="HLYD FAMILY OF SECRETION PROTEINS"/>
    <property type="match status" value="1"/>
</dbReference>
<feature type="signal peptide" evidence="3">
    <location>
        <begin position="1"/>
        <end position="27"/>
    </location>
</feature>
<accession>A0ABN6DXJ5</accession>
<reference evidence="4 5" key="1">
    <citation type="journal article" date="2016" name="C (Basel)">
        <title>Selective Growth of and Electricity Production by Marine Exoelectrogenic Bacteria in Self-Aggregated Hydrogel of Microbially Reduced Graphene Oxide.</title>
        <authorList>
            <person name="Yoshida N."/>
            <person name="Goto Y."/>
            <person name="Miyata Y."/>
        </authorList>
    </citation>
    <scope>NUCLEOTIDE SEQUENCE [LARGE SCALE GENOMIC DNA]</scope>
    <source>
        <strain evidence="4 5">NIT-T3</strain>
    </source>
</reference>
<keyword evidence="2" id="KW-0175">Coiled coil</keyword>
<evidence type="ECO:0000256" key="3">
    <source>
        <dbReference type="SAM" id="SignalP"/>
    </source>
</evidence>
<dbReference type="Proteomes" id="UP001319827">
    <property type="component" value="Chromosome"/>
</dbReference>
<keyword evidence="3" id="KW-0732">Signal</keyword>
<evidence type="ECO:0000313" key="5">
    <source>
        <dbReference type="Proteomes" id="UP001319827"/>
    </source>
</evidence>
<reference evidence="4 5" key="2">
    <citation type="journal article" date="2021" name="Int. J. Syst. Evol. Microbiol.">
        <title>Isolation and Polyphasic Characterization of Desulfuromonas versatilis sp. Nov., an Electrogenic Bacteria Capable of Versatile Metabolism Isolated from a Graphene Oxide-Reducing Enrichment Culture.</title>
        <authorList>
            <person name="Xie L."/>
            <person name="Yoshida N."/>
            <person name="Ishii S."/>
            <person name="Meng L."/>
        </authorList>
    </citation>
    <scope>NUCLEOTIDE SEQUENCE [LARGE SCALE GENOMIC DNA]</scope>
    <source>
        <strain evidence="4 5">NIT-T3</strain>
    </source>
</reference>
<feature type="chain" id="PRO_5045825620" description="Efflux RND transporter periplasmic adaptor subunit" evidence="3">
    <location>
        <begin position="28"/>
        <end position="281"/>
    </location>
</feature>
<dbReference type="Gene3D" id="2.40.50.100">
    <property type="match status" value="1"/>
</dbReference>
<evidence type="ECO:0008006" key="6">
    <source>
        <dbReference type="Google" id="ProtNLM"/>
    </source>
</evidence>